<reference evidence="2 4" key="1">
    <citation type="submission" date="2011-08" db="EMBL/GenBank/DDBJ databases">
        <title>The Genome Sequence of Plasmodium vivax Brazil I.</title>
        <authorList>
            <consortium name="The Broad Institute Genome Sequencing Platform"/>
            <consortium name="The Broad Institute Genome Sequencing Center for Infectious Disease"/>
            <person name="Neafsey D."/>
            <person name="Carlton J."/>
            <person name="Barnwell J."/>
            <person name="Collins W."/>
            <person name="Escalante A."/>
            <person name="Mullikin J."/>
            <person name="Saul A."/>
            <person name="Guigo R."/>
            <person name="Camara F."/>
            <person name="Young S.K."/>
            <person name="Zeng Q."/>
            <person name="Gargeya S."/>
            <person name="Fitzgerald M."/>
            <person name="Haas B."/>
            <person name="Abouelleil A."/>
            <person name="Alvarado L."/>
            <person name="Arachchi H.M."/>
            <person name="Berlin A."/>
            <person name="Brown A."/>
            <person name="Chapman S.B."/>
            <person name="Chen Z."/>
            <person name="Dunbar C."/>
            <person name="Freedman E."/>
            <person name="Gearin G."/>
            <person name="Gellesch M."/>
            <person name="Goldberg J."/>
            <person name="Griggs A."/>
            <person name="Gujja S."/>
            <person name="Heiman D."/>
            <person name="Howarth C."/>
            <person name="Larson L."/>
            <person name="Lui A."/>
            <person name="MacDonald P.J.P."/>
            <person name="Montmayeur A."/>
            <person name="Murphy C."/>
            <person name="Neiman D."/>
            <person name="Pearson M."/>
            <person name="Priest M."/>
            <person name="Roberts A."/>
            <person name="Saif S."/>
            <person name="Shea T."/>
            <person name="Shenoy N."/>
            <person name="Sisk P."/>
            <person name="Stolte C."/>
            <person name="Sykes S."/>
            <person name="Wortman J."/>
            <person name="Nusbaum C."/>
            <person name="Birren B."/>
        </authorList>
    </citation>
    <scope>NUCLEOTIDE SEQUENCE [LARGE SCALE GENOMIC DNA]</scope>
    <source>
        <strain evidence="2 4">Brazil I</strain>
    </source>
</reference>
<feature type="region of interest" description="Disordered" evidence="1">
    <location>
        <begin position="111"/>
        <end position="269"/>
    </location>
</feature>
<feature type="region of interest" description="Disordered" evidence="1">
    <location>
        <begin position="22"/>
        <end position="97"/>
    </location>
</feature>
<feature type="compositionally biased region" description="Polar residues" evidence="1">
    <location>
        <begin position="249"/>
        <end position="260"/>
    </location>
</feature>
<evidence type="ECO:0000313" key="3">
    <source>
        <dbReference type="EMBL" id="KMZ88626.1"/>
    </source>
</evidence>
<evidence type="ECO:0000313" key="4">
    <source>
        <dbReference type="Proteomes" id="UP000053327"/>
    </source>
</evidence>
<evidence type="ECO:0000256" key="1">
    <source>
        <dbReference type="SAM" id="MobiDB-lite"/>
    </source>
</evidence>
<dbReference type="EMBL" id="KQ234761">
    <property type="protein sequence ID" value="KMZ88626.1"/>
    <property type="molecule type" value="Genomic_DNA"/>
</dbReference>
<feature type="compositionally biased region" description="Polar residues" evidence="1">
    <location>
        <begin position="28"/>
        <end position="65"/>
    </location>
</feature>
<feature type="compositionally biased region" description="Basic and acidic residues" evidence="1">
    <location>
        <begin position="205"/>
        <end position="219"/>
    </location>
</feature>
<dbReference type="AlphaFoldDB" id="A0A0J9VN25"/>
<organism evidence="2 4">
    <name type="scientific">Plasmodium vivax (strain Brazil I)</name>
    <dbReference type="NCBI Taxonomy" id="1033975"/>
    <lineage>
        <taxon>Eukaryota</taxon>
        <taxon>Sar</taxon>
        <taxon>Alveolata</taxon>
        <taxon>Apicomplexa</taxon>
        <taxon>Aconoidasida</taxon>
        <taxon>Haemosporida</taxon>
        <taxon>Plasmodiidae</taxon>
        <taxon>Plasmodium</taxon>
        <taxon>Plasmodium (Plasmodium)</taxon>
    </lineage>
</organism>
<dbReference type="EMBL" id="KQ234762">
    <property type="protein sequence ID" value="KMZ88533.1"/>
    <property type="molecule type" value="Genomic_DNA"/>
</dbReference>
<proteinExistence type="predicted"/>
<gene>
    <name evidence="3" type="ORF">PVBG_04834</name>
    <name evidence="2" type="ORF">PVBG_06138</name>
</gene>
<protein>
    <submittedName>
        <fullName evidence="2">Uncharacterized protein</fullName>
    </submittedName>
</protein>
<feature type="compositionally biased region" description="Basic and acidic residues" evidence="1">
    <location>
        <begin position="111"/>
        <end position="136"/>
    </location>
</feature>
<feature type="compositionally biased region" description="Polar residues" evidence="1">
    <location>
        <begin position="172"/>
        <end position="186"/>
    </location>
</feature>
<feature type="compositionally biased region" description="Polar residues" evidence="1">
    <location>
        <begin position="230"/>
        <end position="241"/>
    </location>
</feature>
<sequence length="269" mass="29060">MGENQDQQKYKLNQEQQHLIVLKLGEPSSDSSHQHNSQRVSDVNCTPQGTISDQKCTERNASSIKNLDANLQGEQTAADGVTGRKNGFHDVTTENSEDTIAYDKIGVDEKASTVDARDGVDEDKVRVILPDPKECRNPGATPCKNGDSEYSGDQNNKSESPAEVDSGKSHTVVLSQNTLDSHSASGSIGAGNDSDDAANNQHLLKSVDEEKQHGQETAHAEAGSYKSDKPTNNPQLHQSDLSFILTYLPSPSGQNLLESNQENHEGGEH</sequence>
<dbReference type="Proteomes" id="UP000053327">
    <property type="component" value="Unassembled WGS sequence"/>
</dbReference>
<accession>A0A0J9VN25</accession>
<name>A0A0J9VN25_PLAV1</name>
<evidence type="ECO:0000313" key="2">
    <source>
        <dbReference type="EMBL" id="KMZ88533.1"/>
    </source>
</evidence>